<feature type="region of interest" description="Disordered" evidence="9">
    <location>
        <begin position="133"/>
        <end position="180"/>
    </location>
</feature>
<evidence type="ECO:0000256" key="5">
    <source>
        <dbReference type="ARBA" id="ARBA00022729"/>
    </source>
</evidence>
<comment type="subcellular location">
    <subcellularLocation>
        <location evidence="1">Cell membrane</location>
        <topology evidence="1">Lipid-anchor</topology>
        <topology evidence="1">GPI-anchor</topology>
    </subcellularLocation>
</comment>
<evidence type="ECO:0000256" key="10">
    <source>
        <dbReference type="SAM" id="SignalP"/>
    </source>
</evidence>
<reference evidence="12" key="1">
    <citation type="submission" date="2023-05" db="EMBL/GenBank/DDBJ databases">
        <title>Nepenthes gracilis genome sequencing.</title>
        <authorList>
            <person name="Fukushima K."/>
        </authorList>
    </citation>
    <scope>NUCLEOTIDE SEQUENCE</scope>
    <source>
        <strain evidence="12">SING2019-196</strain>
    </source>
</reference>
<keyword evidence="7" id="KW-0325">Glycoprotein</keyword>
<protein>
    <recommendedName>
        <fullName evidence="11">Bifunctional inhibitor/plant lipid transfer protein/seed storage helical domain-containing protein</fullName>
    </recommendedName>
</protein>
<dbReference type="InterPro" id="IPR043325">
    <property type="entry name" value="LTSS"/>
</dbReference>
<proteinExistence type="inferred from homology"/>
<accession>A0AAD3SKA4</accession>
<evidence type="ECO:0000256" key="2">
    <source>
        <dbReference type="ARBA" id="ARBA00009748"/>
    </source>
</evidence>
<dbReference type="InterPro" id="IPR016140">
    <property type="entry name" value="Bifunc_inhib/LTP/seed_store"/>
</dbReference>
<evidence type="ECO:0000256" key="9">
    <source>
        <dbReference type="SAM" id="MobiDB-lite"/>
    </source>
</evidence>
<evidence type="ECO:0000256" key="3">
    <source>
        <dbReference type="ARBA" id="ARBA00022475"/>
    </source>
</evidence>
<evidence type="ECO:0000259" key="11">
    <source>
        <dbReference type="SMART" id="SM00499"/>
    </source>
</evidence>
<dbReference type="GO" id="GO:0005886">
    <property type="term" value="C:plasma membrane"/>
    <property type="evidence" value="ECO:0007669"/>
    <property type="project" value="UniProtKB-SubCell"/>
</dbReference>
<comment type="similarity">
    <text evidence="2">Belongs to the plant LTP family.</text>
</comment>
<dbReference type="Pfam" id="PF14368">
    <property type="entry name" value="LTP_2"/>
    <property type="match status" value="1"/>
</dbReference>
<evidence type="ECO:0000256" key="1">
    <source>
        <dbReference type="ARBA" id="ARBA00004609"/>
    </source>
</evidence>
<dbReference type="Proteomes" id="UP001279734">
    <property type="component" value="Unassembled WGS sequence"/>
</dbReference>
<sequence length="205" mass="20464">MAITIWTAAVAALVLAAVICLGQVEATTAEGPAAAPAPAGPDCLTVLASAFDCLDYLEAGSNKSAPGKVCCNEVTGLLKQDDGPLCLCELLANPSASGFDVDKKRALKLPTACGIQADPITLCQVIGVSIPTSGPSPSPSPSAVSGAEPSPSPAEEVPTSPPSTSTVPASPSLSPPQSGALSHRPRSLALFVGFAITFIPSLLSF</sequence>
<dbReference type="Gene3D" id="1.10.110.10">
    <property type="entry name" value="Plant lipid-transfer and hydrophobic proteins"/>
    <property type="match status" value="1"/>
</dbReference>
<name>A0AAD3SKA4_NEPGR</name>
<keyword evidence="4" id="KW-0336">GPI-anchor</keyword>
<feature type="chain" id="PRO_5042097733" description="Bifunctional inhibitor/plant lipid transfer protein/seed storage helical domain-containing protein" evidence="10">
    <location>
        <begin position="27"/>
        <end position="205"/>
    </location>
</feature>
<dbReference type="PANTHER" id="PTHR33044">
    <property type="entry name" value="BIFUNCTIONAL INHIBITOR/LIPID-TRANSFER PROTEIN/SEED STORAGE 2S ALBUMIN SUPERFAMILY PROTEIN-RELATED"/>
    <property type="match status" value="1"/>
</dbReference>
<evidence type="ECO:0000256" key="7">
    <source>
        <dbReference type="ARBA" id="ARBA00023180"/>
    </source>
</evidence>
<dbReference type="InterPro" id="IPR036312">
    <property type="entry name" value="Bifun_inhib/LTP/seed_sf"/>
</dbReference>
<feature type="signal peptide" evidence="10">
    <location>
        <begin position="1"/>
        <end position="26"/>
    </location>
</feature>
<keyword evidence="6" id="KW-1015">Disulfide bond</keyword>
<dbReference type="EMBL" id="BSYO01000011">
    <property type="protein sequence ID" value="GMH12216.1"/>
    <property type="molecule type" value="Genomic_DNA"/>
</dbReference>
<dbReference type="SUPFAM" id="SSF47699">
    <property type="entry name" value="Bifunctional inhibitor/lipid-transfer protein/seed storage 2S albumin"/>
    <property type="match status" value="1"/>
</dbReference>
<evidence type="ECO:0000313" key="12">
    <source>
        <dbReference type="EMBL" id="GMH12216.1"/>
    </source>
</evidence>
<dbReference type="GO" id="GO:0098552">
    <property type="term" value="C:side of membrane"/>
    <property type="evidence" value="ECO:0007669"/>
    <property type="project" value="UniProtKB-KW"/>
</dbReference>
<gene>
    <name evidence="12" type="ORF">Nepgr_014057</name>
</gene>
<evidence type="ECO:0000256" key="8">
    <source>
        <dbReference type="ARBA" id="ARBA00023288"/>
    </source>
</evidence>
<keyword evidence="3" id="KW-1003">Cell membrane</keyword>
<keyword evidence="4" id="KW-0472">Membrane</keyword>
<keyword evidence="8" id="KW-0449">Lipoprotein</keyword>
<feature type="compositionally biased region" description="Low complexity" evidence="9">
    <location>
        <begin position="141"/>
        <end position="176"/>
    </location>
</feature>
<organism evidence="12 13">
    <name type="scientific">Nepenthes gracilis</name>
    <name type="common">Slender pitcher plant</name>
    <dbReference type="NCBI Taxonomy" id="150966"/>
    <lineage>
        <taxon>Eukaryota</taxon>
        <taxon>Viridiplantae</taxon>
        <taxon>Streptophyta</taxon>
        <taxon>Embryophyta</taxon>
        <taxon>Tracheophyta</taxon>
        <taxon>Spermatophyta</taxon>
        <taxon>Magnoliopsida</taxon>
        <taxon>eudicotyledons</taxon>
        <taxon>Gunneridae</taxon>
        <taxon>Pentapetalae</taxon>
        <taxon>Caryophyllales</taxon>
        <taxon>Nepenthaceae</taxon>
        <taxon>Nepenthes</taxon>
    </lineage>
</organism>
<dbReference type="AlphaFoldDB" id="A0AAD3SKA4"/>
<keyword evidence="5 10" id="KW-0732">Signal</keyword>
<keyword evidence="13" id="KW-1185">Reference proteome</keyword>
<dbReference type="CDD" id="cd00010">
    <property type="entry name" value="AAI_LTSS"/>
    <property type="match status" value="1"/>
</dbReference>
<dbReference type="SMART" id="SM00499">
    <property type="entry name" value="AAI"/>
    <property type="match status" value="1"/>
</dbReference>
<evidence type="ECO:0000256" key="4">
    <source>
        <dbReference type="ARBA" id="ARBA00022622"/>
    </source>
</evidence>
<feature type="domain" description="Bifunctional inhibitor/plant lipid transfer protein/seed storage helical" evidence="11">
    <location>
        <begin position="43"/>
        <end position="123"/>
    </location>
</feature>
<evidence type="ECO:0000256" key="6">
    <source>
        <dbReference type="ARBA" id="ARBA00023157"/>
    </source>
</evidence>
<comment type="caution">
    <text evidence="12">The sequence shown here is derived from an EMBL/GenBank/DDBJ whole genome shotgun (WGS) entry which is preliminary data.</text>
</comment>
<evidence type="ECO:0000313" key="13">
    <source>
        <dbReference type="Proteomes" id="UP001279734"/>
    </source>
</evidence>